<evidence type="ECO:0000313" key="2">
    <source>
        <dbReference type="EMBL" id="MCP1111372.1"/>
    </source>
</evidence>
<dbReference type="EMBL" id="JAMZFV010000030">
    <property type="protein sequence ID" value="MCP1111372.1"/>
    <property type="molecule type" value="Genomic_DNA"/>
</dbReference>
<dbReference type="PANTHER" id="PTHR46313">
    <property type="match status" value="1"/>
</dbReference>
<dbReference type="RefSeq" id="WP_262070248.1">
    <property type="nucleotide sequence ID" value="NZ_JAMXOC010000030.1"/>
</dbReference>
<sequence length="494" mass="54607">MKIAIVGGGIAGMSAGIYARQSGLDATIYEMHSIPGGHCTSWKRSGYLFEGGMHWLVGSSKKSPLHRMWQEVGALQDNNPVYNKDPFLTYMDKNGPICLYRDPNRLQDHLLKISPVDQSAINTLIKDIKKFGNVSMPMVDIRGVKVKNRASMPPSLVLSMISALPRMSKLNSISIKDYVAQFQHPGIRKLLLSVIARDDYAATSLVFTLGGLAMGDSGYPTGGSLRMAQNMAQTFKSLGGKLETSQKVERIEVKDGKAVGVWVNGTLHKAEAILVTQDTLAATQSLFSTSLREPWIERMQREITPINNEFICLGVKADLGTRPSNMIFPLDPPLQVGAYSYDTIGCNSYAKYEGYAPVDRTSLTCIFGQDNYATWKTAKENGTYNDKKTELAKMVIDRLAHLLPETDGKIELWDVATPLTYERYCGSWHGSWMSVMKPGTKNQQYPCKPSTISNLYFAGQRLMIPGGMPVAAYTGRQAVQHLCRDAGLVFQSMM</sequence>
<dbReference type="InterPro" id="IPR002937">
    <property type="entry name" value="Amino_oxidase"/>
</dbReference>
<dbReference type="Pfam" id="PF01593">
    <property type="entry name" value="Amino_oxidase"/>
    <property type="match status" value="1"/>
</dbReference>
<feature type="domain" description="Amine oxidase" evidence="1">
    <location>
        <begin position="10"/>
        <end position="482"/>
    </location>
</feature>
<dbReference type="PANTHER" id="PTHR46313:SF3">
    <property type="entry name" value="PROLYCOPENE ISOMERASE, CHLOROPLASTIC"/>
    <property type="match status" value="1"/>
</dbReference>
<dbReference type="Proteomes" id="UP001523565">
    <property type="component" value="Unassembled WGS sequence"/>
</dbReference>
<reference evidence="2 3" key="1">
    <citation type="journal article" date="2022" name="Genome Biol. Evol.">
        <title>Host diet, physiology and behaviors set the stage for Lachnospiraceae cladogenesis.</title>
        <authorList>
            <person name="Vera-Ponce De Leon A."/>
            <person name="Schneider M."/>
            <person name="Jahnes B.C."/>
            <person name="Sadowski V."/>
            <person name="Camuy-Velez L.A."/>
            <person name="Duan J."/>
            <person name="Sabree Z.L."/>
        </authorList>
    </citation>
    <scope>NUCLEOTIDE SEQUENCE [LARGE SCALE GENOMIC DNA]</scope>
    <source>
        <strain evidence="2 3">PAL227</strain>
    </source>
</reference>
<gene>
    <name evidence="2" type="ORF">NK118_14045</name>
</gene>
<protein>
    <submittedName>
        <fullName evidence="2">NAD(P)/FAD-dependent oxidoreductase</fullName>
    </submittedName>
</protein>
<dbReference type="SUPFAM" id="SSF51905">
    <property type="entry name" value="FAD/NAD(P)-binding domain"/>
    <property type="match status" value="1"/>
</dbReference>
<accession>A0ABT1ENL2</accession>
<name>A0ABT1ENL2_9FIRM</name>
<keyword evidence="3" id="KW-1185">Reference proteome</keyword>
<dbReference type="InterPro" id="IPR045892">
    <property type="entry name" value="CrtISO-like"/>
</dbReference>
<organism evidence="2 3">
    <name type="scientific">Ohessyouella blattaphilus</name>
    <dbReference type="NCBI Taxonomy" id="2949333"/>
    <lineage>
        <taxon>Bacteria</taxon>
        <taxon>Bacillati</taxon>
        <taxon>Bacillota</taxon>
        <taxon>Clostridia</taxon>
        <taxon>Lachnospirales</taxon>
        <taxon>Lachnospiraceae</taxon>
        <taxon>Ohessyouella</taxon>
    </lineage>
</organism>
<dbReference type="InterPro" id="IPR036188">
    <property type="entry name" value="FAD/NAD-bd_sf"/>
</dbReference>
<evidence type="ECO:0000313" key="3">
    <source>
        <dbReference type="Proteomes" id="UP001523565"/>
    </source>
</evidence>
<proteinExistence type="predicted"/>
<dbReference type="Gene3D" id="3.50.50.60">
    <property type="entry name" value="FAD/NAD(P)-binding domain"/>
    <property type="match status" value="2"/>
</dbReference>
<comment type="caution">
    <text evidence="2">The sequence shown here is derived from an EMBL/GenBank/DDBJ whole genome shotgun (WGS) entry which is preliminary data.</text>
</comment>
<evidence type="ECO:0000259" key="1">
    <source>
        <dbReference type="Pfam" id="PF01593"/>
    </source>
</evidence>